<keyword evidence="7" id="KW-1185">Reference proteome</keyword>
<dbReference type="InterPro" id="IPR009057">
    <property type="entry name" value="Homeodomain-like_sf"/>
</dbReference>
<protein>
    <submittedName>
        <fullName evidence="6">AraC family transcriptional regulator</fullName>
    </submittedName>
</protein>
<dbReference type="SMART" id="SM00342">
    <property type="entry name" value="HTH_ARAC"/>
    <property type="match status" value="1"/>
</dbReference>
<dbReference type="Pfam" id="PF12833">
    <property type="entry name" value="HTH_18"/>
    <property type="match status" value="1"/>
</dbReference>
<dbReference type="RefSeq" id="WP_255037972.1">
    <property type="nucleotide sequence ID" value="NZ_RJUF01000127.1"/>
</dbReference>
<keyword evidence="1" id="KW-0805">Transcription regulation</keyword>
<feature type="domain" description="HTH araC/xylS-type" evidence="5">
    <location>
        <begin position="285"/>
        <end position="388"/>
    </location>
</feature>
<evidence type="ECO:0000256" key="1">
    <source>
        <dbReference type="ARBA" id="ARBA00023015"/>
    </source>
</evidence>
<dbReference type="AlphaFoldDB" id="A0AAE3KX74"/>
<comment type="caution">
    <text evidence="6">The sequence shown here is derived from an EMBL/GenBank/DDBJ whole genome shotgun (WGS) entry which is preliminary data.</text>
</comment>
<feature type="transmembrane region" description="Helical" evidence="4">
    <location>
        <begin position="39"/>
        <end position="59"/>
    </location>
</feature>
<dbReference type="Proteomes" id="UP001204144">
    <property type="component" value="Unassembled WGS sequence"/>
</dbReference>
<dbReference type="GO" id="GO:0003700">
    <property type="term" value="F:DNA-binding transcription factor activity"/>
    <property type="evidence" value="ECO:0007669"/>
    <property type="project" value="InterPro"/>
</dbReference>
<feature type="transmembrane region" description="Helical" evidence="4">
    <location>
        <begin position="71"/>
        <end position="91"/>
    </location>
</feature>
<dbReference type="GO" id="GO:0043565">
    <property type="term" value="F:sequence-specific DNA binding"/>
    <property type="evidence" value="ECO:0007669"/>
    <property type="project" value="InterPro"/>
</dbReference>
<dbReference type="SUPFAM" id="SSF46689">
    <property type="entry name" value="Homeodomain-like"/>
    <property type="match status" value="1"/>
</dbReference>
<keyword evidence="4" id="KW-0472">Membrane</keyword>
<proteinExistence type="predicted"/>
<accession>A0AAE3KX74</accession>
<keyword evidence="3" id="KW-0804">Transcription</keyword>
<keyword evidence="2" id="KW-0238">DNA-binding</keyword>
<evidence type="ECO:0000256" key="4">
    <source>
        <dbReference type="SAM" id="Phobius"/>
    </source>
</evidence>
<sequence length="392" mass="46652">MYFSFSDKSSLLLIFFFHGVVFSFLLFKKGFETENKSDYWLGTFSLLSVMYVAPFMLGYAGWYGRLPYREILFYVPFQQLLLLPPVLYFYFQRLFDKSFVFRTKDLLHFLPAFLYNCYILLICLADKWVLDEVYFYANGQDKDFDAWYQFLGFLSMVYYLLRSLMLYRKYTFLTFNALSFADTMTFIWAKRFLWVFIALVGIRLVFFVINPEWDEFGRKFWYYLTFSFLFYYITISGYLNSVRTKTSFSDWQVTDTNKSSEAQMDLADSKSQHEPLPDLDEWKARVVVLMVEGKMYENPELTISDLAEKLGTHSKRISQAINQGFGLNFNDFVNKYRVEALIKKLERGEYSMVTFLGLALECGFNSKSTFNRAFKRETGQSPKEFIRNRFQN</sequence>
<evidence type="ECO:0000313" key="7">
    <source>
        <dbReference type="Proteomes" id="UP001204144"/>
    </source>
</evidence>
<evidence type="ECO:0000256" key="2">
    <source>
        <dbReference type="ARBA" id="ARBA00023125"/>
    </source>
</evidence>
<feature type="transmembrane region" description="Helical" evidence="4">
    <location>
        <begin position="12"/>
        <end position="27"/>
    </location>
</feature>
<dbReference type="InterPro" id="IPR018062">
    <property type="entry name" value="HTH_AraC-typ_CS"/>
</dbReference>
<reference evidence="6 7" key="1">
    <citation type="submission" date="2018-11" db="EMBL/GenBank/DDBJ databases">
        <title>Novel bacteria species description.</title>
        <authorList>
            <person name="Han J.-H."/>
        </authorList>
    </citation>
    <scope>NUCLEOTIDE SEQUENCE [LARGE SCALE GENOMIC DNA]</scope>
    <source>
        <strain evidence="6 7">KCTC23259</strain>
    </source>
</reference>
<feature type="transmembrane region" description="Helical" evidence="4">
    <location>
        <begin position="146"/>
        <end position="167"/>
    </location>
</feature>
<name>A0AAE3KX74_9BACT</name>
<dbReference type="PANTHER" id="PTHR43280:SF29">
    <property type="entry name" value="ARAC-FAMILY TRANSCRIPTIONAL REGULATOR"/>
    <property type="match status" value="1"/>
</dbReference>
<keyword evidence="4" id="KW-0812">Transmembrane</keyword>
<organism evidence="6 7">
    <name type="scientific">Lacihabitans soyangensis</name>
    <dbReference type="NCBI Taxonomy" id="869394"/>
    <lineage>
        <taxon>Bacteria</taxon>
        <taxon>Pseudomonadati</taxon>
        <taxon>Bacteroidota</taxon>
        <taxon>Cytophagia</taxon>
        <taxon>Cytophagales</taxon>
        <taxon>Leadbetterellaceae</taxon>
        <taxon>Lacihabitans</taxon>
    </lineage>
</organism>
<evidence type="ECO:0000256" key="3">
    <source>
        <dbReference type="ARBA" id="ARBA00023163"/>
    </source>
</evidence>
<gene>
    <name evidence="6" type="ORF">EGI31_15045</name>
</gene>
<evidence type="ECO:0000259" key="5">
    <source>
        <dbReference type="PROSITE" id="PS01124"/>
    </source>
</evidence>
<evidence type="ECO:0000313" key="6">
    <source>
        <dbReference type="EMBL" id="MCP9764260.1"/>
    </source>
</evidence>
<feature type="transmembrane region" description="Helical" evidence="4">
    <location>
        <begin position="188"/>
        <end position="209"/>
    </location>
</feature>
<feature type="transmembrane region" description="Helical" evidence="4">
    <location>
        <begin position="221"/>
        <end position="239"/>
    </location>
</feature>
<dbReference type="InterPro" id="IPR018060">
    <property type="entry name" value="HTH_AraC"/>
</dbReference>
<dbReference type="PROSITE" id="PS00041">
    <property type="entry name" value="HTH_ARAC_FAMILY_1"/>
    <property type="match status" value="1"/>
</dbReference>
<keyword evidence="4" id="KW-1133">Transmembrane helix</keyword>
<dbReference type="PROSITE" id="PS01124">
    <property type="entry name" value="HTH_ARAC_FAMILY_2"/>
    <property type="match status" value="1"/>
</dbReference>
<dbReference type="PANTHER" id="PTHR43280">
    <property type="entry name" value="ARAC-FAMILY TRANSCRIPTIONAL REGULATOR"/>
    <property type="match status" value="1"/>
</dbReference>
<dbReference type="Gene3D" id="1.10.10.60">
    <property type="entry name" value="Homeodomain-like"/>
    <property type="match status" value="2"/>
</dbReference>
<feature type="transmembrane region" description="Helical" evidence="4">
    <location>
        <begin position="112"/>
        <end position="130"/>
    </location>
</feature>
<dbReference type="EMBL" id="RJUF01000127">
    <property type="protein sequence ID" value="MCP9764260.1"/>
    <property type="molecule type" value="Genomic_DNA"/>
</dbReference>